<dbReference type="EMBL" id="KK207937">
    <property type="protein sequence ID" value="EZF47895.1"/>
    <property type="molecule type" value="Genomic_DNA"/>
</dbReference>
<protein>
    <submittedName>
        <fullName evidence="2">Uncharacterized protein</fullName>
    </submittedName>
</protein>
<feature type="region of interest" description="Disordered" evidence="1">
    <location>
        <begin position="92"/>
        <end position="153"/>
    </location>
</feature>
<feature type="compositionally biased region" description="Basic residues" evidence="1">
    <location>
        <begin position="217"/>
        <end position="229"/>
    </location>
</feature>
<name>A0A022VP83_TRIRU</name>
<accession>A0A022VP83</accession>
<feature type="region of interest" description="Disordered" evidence="1">
    <location>
        <begin position="181"/>
        <end position="273"/>
    </location>
</feature>
<dbReference type="PANTHER" id="PTHR38645:SF1">
    <property type="entry name" value="YALI0F12243P"/>
    <property type="match status" value="1"/>
</dbReference>
<evidence type="ECO:0000313" key="2">
    <source>
        <dbReference type="EMBL" id="EZF47895.1"/>
    </source>
</evidence>
<dbReference type="OrthoDB" id="21418at2759"/>
<reference evidence="2" key="1">
    <citation type="submission" date="2014-02" db="EMBL/GenBank/DDBJ databases">
        <title>The Genome Sequence of Trichophyton rubrum (morphotype fischeri) CBS 288.86.</title>
        <authorList>
            <consortium name="The Broad Institute Genomics Platform"/>
            <person name="Cuomo C.A."/>
            <person name="White T.C."/>
            <person name="Graser Y."/>
            <person name="Martinez-Rossi N."/>
            <person name="Heitman J."/>
            <person name="Young S.K."/>
            <person name="Zeng Q."/>
            <person name="Gargeya S."/>
            <person name="Abouelleil A."/>
            <person name="Alvarado L."/>
            <person name="Chapman S.B."/>
            <person name="Gainer-Dewar J."/>
            <person name="Goldberg J."/>
            <person name="Griggs A."/>
            <person name="Gujja S."/>
            <person name="Hansen M."/>
            <person name="Howarth C."/>
            <person name="Imamovic A."/>
            <person name="Larimer J."/>
            <person name="Martinez D."/>
            <person name="Murphy C."/>
            <person name="Pearson M.D."/>
            <person name="Persinoti G."/>
            <person name="Poon T."/>
            <person name="Priest M."/>
            <person name="Roberts A.D."/>
            <person name="Saif S."/>
            <person name="Shea T.D."/>
            <person name="Sykes S.N."/>
            <person name="Wortman J."/>
            <person name="Nusbaum C."/>
            <person name="Birren B."/>
        </authorList>
    </citation>
    <scope>NUCLEOTIDE SEQUENCE [LARGE SCALE GENOMIC DNA]</scope>
    <source>
        <strain evidence="2">CBS 288.86</strain>
    </source>
</reference>
<dbReference type="PANTHER" id="PTHR38645">
    <property type="entry name" value="CHROMOSOME 9, WHOLE GENOME SHOTGUN SEQUENCE"/>
    <property type="match status" value="1"/>
</dbReference>
<organism evidence="2">
    <name type="scientific">Trichophyton rubrum CBS 288.86</name>
    <dbReference type="NCBI Taxonomy" id="1215330"/>
    <lineage>
        <taxon>Eukaryota</taxon>
        <taxon>Fungi</taxon>
        <taxon>Dikarya</taxon>
        <taxon>Ascomycota</taxon>
        <taxon>Pezizomycotina</taxon>
        <taxon>Eurotiomycetes</taxon>
        <taxon>Eurotiomycetidae</taxon>
        <taxon>Onygenales</taxon>
        <taxon>Arthrodermataceae</taxon>
        <taxon>Trichophyton</taxon>
    </lineage>
</organism>
<sequence>MDSMRSLNKSLPSTTAAQPPELLLQAFKTAALSVTNLYKNAVSDQAQSRQLGYQDALEDLRAFLDKEKIGFTDGEGQKIRNWVMEKIDMAGTASNDSDDDKTDADKTNRAASPAAVRKSNPDTTASKPQPEAAAPSRQPSETPPPLMPIPSEPIAIVPPRTAAFTFTAGQSLPMQEDIDMKAGMDSSPSLSSDPQITTSHPSHPPVRLEVHSCPPRTPHRHGNGNRHNPRTINRDPTPGAGSKRKFHFGEFFDISNLGNGRDPFGGPKRGRFL</sequence>
<gene>
    <name evidence="2" type="ORF">H103_08251</name>
</gene>
<dbReference type="AlphaFoldDB" id="A0A022VP83"/>
<feature type="compositionally biased region" description="Pro residues" evidence="1">
    <location>
        <begin position="141"/>
        <end position="151"/>
    </location>
</feature>
<dbReference type="HOGENOM" id="CLU_997649_0_0_1"/>
<proteinExistence type="predicted"/>
<evidence type="ECO:0000256" key="1">
    <source>
        <dbReference type="SAM" id="MobiDB-lite"/>
    </source>
</evidence>
<feature type="compositionally biased region" description="Polar residues" evidence="1">
    <location>
        <begin position="186"/>
        <end position="201"/>
    </location>
</feature>
<dbReference type="Proteomes" id="UP000023758">
    <property type="component" value="Unassembled WGS sequence"/>
</dbReference>